<evidence type="ECO:0000256" key="16">
    <source>
        <dbReference type="ARBA" id="ARBA00035124"/>
    </source>
</evidence>
<dbReference type="Pfam" id="PF00240">
    <property type="entry name" value="ubiquitin"/>
    <property type="match status" value="1"/>
</dbReference>
<dbReference type="FunFam" id="2.30.30.30:FF:000007">
    <property type="entry name" value="Eukaryotic translation initiation factor 5A"/>
    <property type="match status" value="1"/>
</dbReference>
<dbReference type="Pfam" id="PF20645">
    <property type="entry name" value="Rrn7_cyclin_C"/>
    <property type="match status" value="1"/>
</dbReference>
<dbReference type="InterPro" id="IPR048670">
    <property type="entry name" value="IF5A-like_N"/>
</dbReference>
<dbReference type="PROSITE" id="PS00302">
    <property type="entry name" value="IF5A_HYPUSINE"/>
    <property type="match status" value="1"/>
</dbReference>
<dbReference type="SUPFAM" id="SSF50104">
    <property type="entry name" value="Translation proteins SH3-like domain"/>
    <property type="match status" value="1"/>
</dbReference>
<dbReference type="PRINTS" id="PR00348">
    <property type="entry name" value="UBIQUITIN"/>
</dbReference>
<keyword evidence="11" id="KW-0648">Protein biosynthesis</keyword>
<dbReference type="Pfam" id="PF20644">
    <property type="entry name" value="Rrn7_cyclin_N"/>
    <property type="match status" value="1"/>
</dbReference>
<keyword evidence="7" id="KW-0963">Cytoplasm</keyword>
<dbReference type="InterPro" id="IPR019954">
    <property type="entry name" value="Ubiquitin_CS"/>
</dbReference>
<comment type="subunit">
    <text evidence="16">Part of the 60S ribosomal subunit.</text>
</comment>
<organism evidence="20 21">
    <name type="scientific">Fusarium pseudoanthophilum</name>
    <dbReference type="NCBI Taxonomy" id="48495"/>
    <lineage>
        <taxon>Eukaryota</taxon>
        <taxon>Fungi</taxon>
        <taxon>Dikarya</taxon>
        <taxon>Ascomycota</taxon>
        <taxon>Pezizomycotina</taxon>
        <taxon>Sordariomycetes</taxon>
        <taxon>Hypocreomycetidae</taxon>
        <taxon>Hypocreales</taxon>
        <taxon>Nectriaceae</taxon>
        <taxon>Fusarium</taxon>
        <taxon>Fusarium fujikuroi species complex</taxon>
    </lineage>
</organism>
<dbReference type="GO" id="GO:0005840">
    <property type="term" value="C:ribosome"/>
    <property type="evidence" value="ECO:0007669"/>
    <property type="project" value="UniProtKB-KW"/>
</dbReference>
<dbReference type="InterPro" id="IPR048538">
    <property type="entry name" value="Rrn7_cyclin_C"/>
</dbReference>
<evidence type="ECO:0000256" key="15">
    <source>
        <dbReference type="ARBA" id="ARBA00023274"/>
    </source>
</evidence>
<dbReference type="InterPro" id="IPR019769">
    <property type="entry name" value="Trans_elong_IF5A_hypusine_site"/>
</dbReference>
<name>A0A8H5L0K5_9HYPO</name>
<comment type="subcellular location">
    <subcellularLocation>
        <location evidence="3">Cytoplasm</location>
    </subcellularLocation>
    <subcellularLocation>
        <location evidence="2">Nucleus</location>
    </subcellularLocation>
</comment>
<dbReference type="PANTHER" id="PTHR11673">
    <property type="entry name" value="TRANSLATION INITIATION FACTOR 5A FAMILY MEMBER"/>
    <property type="match status" value="1"/>
</dbReference>
<dbReference type="GO" id="GO:0000055">
    <property type="term" value="P:ribosomal large subunit export from nucleus"/>
    <property type="evidence" value="ECO:0007669"/>
    <property type="project" value="UniProtKB-ARBA"/>
</dbReference>
<evidence type="ECO:0000256" key="5">
    <source>
        <dbReference type="ARBA" id="ARBA00008373"/>
    </source>
</evidence>
<proteinExistence type="inferred from homology"/>
<gene>
    <name evidence="20" type="ORF">FPANT_8651</name>
</gene>
<evidence type="ECO:0000256" key="8">
    <source>
        <dbReference type="ARBA" id="ARBA00022499"/>
    </source>
</evidence>
<dbReference type="EMBL" id="JAAOAR010000446">
    <property type="protein sequence ID" value="KAF5582116.1"/>
    <property type="molecule type" value="Genomic_DNA"/>
</dbReference>
<comment type="function">
    <text evidence="1">Component of the 60S subunit of the ribosome.</text>
</comment>
<dbReference type="GO" id="GO:1990904">
    <property type="term" value="C:ribonucleoprotein complex"/>
    <property type="evidence" value="ECO:0007669"/>
    <property type="project" value="UniProtKB-KW"/>
</dbReference>
<feature type="region of interest" description="Disordered" evidence="18">
    <location>
        <begin position="296"/>
        <end position="335"/>
    </location>
</feature>
<dbReference type="GO" id="GO:0003746">
    <property type="term" value="F:translation elongation factor activity"/>
    <property type="evidence" value="ECO:0007669"/>
    <property type="project" value="UniProtKB-KW"/>
</dbReference>
<dbReference type="Pfam" id="PF01020">
    <property type="entry name" value="Ribosomal_L40e"/>
    <property type="match status" value="1"/>
</dbReference>
<reference evidence="20 21" key="1">
    <citation type="submission" date="2020-05" db="EMBL/GenBank/DDBJ databases">
        <title>Identification and distribution of gene clusters putatively required for synthesis of sphingolipid metabolism inhibitors in phylogenetically diverse species of the filamentous fungus Fusarium.</title>
        <authorList>
            <person name="Kim H.-S."/>
            <person name="Busman M."/>
            <person name="Brown D.W."/>
            <person name="Divon H."/>
            <person name="Uhlig S."/>
            <person name="Proctor R.H."/>
        </authorList>
    </citation>
    <scope>NUCLEOTIDE SEQUENCE [LARGE SCALE GENOMIC DNA]</scope>
    <source>
        <strain evidence="20 21">NRRL 25211</strain>
    </source>
</reference>
<dbReference type="Pfam" id="PF21485">
    <property type="entry name" value="IF5A-like_N"/>
    <property type="match status" value="1"/>
</dbReference>
<dbReference type="NCBIfam" id="TIGR00037">
    <property type="entry name" value="eIF_5A"/>
    <property type="match status" value="1"/>
</dbReference>
<evidence type="ECO:0000256" key="7">
    <source>
        <dbReference type="ARBA" id="ARBA00022490"/>
    </source>
</evidence>
<dbReference type="InterPro" id="IPR020189">
    <property type="entry name" value="IF5A_C"/>
</dbReference>
<dbReference type="GO" id="GO:0045901">
    <property type="term" value="P:positive regulation of translational elongation"/>
    <property type="evidence" value="ECO:0007669"/>
    <property type="project" value="InterPro"/>
</dbReference>
<protein>
    <recommendedName>
        <fullName evidence="19">Ubiquitin-like domain-containing protein</fullName>
    </recommendedName>
</protein>
<dbReference type="PROSITE" id="PS00299">
    <property type="entry name" value="UBIQUITIN_1"/>
    <property type="match status" value="1"/>
</dbReference>
<keyword evidence="10" id="KW-0694">RNA-binding</keyword>
<evidence type="ECO:0000256" key="3">
    <source>
        <dbReference type="ARBA" id="ARBA00004496"/>
    </source>
</evidence>
<dbReference type="Gene3D" id="3.10.20.90">
    <property type="entry name" value="Phosphatidylinositol 3-kinase Catalytic Subunit, Chain A, domain 1"/>
    <property type="match status" value="1"/>
</dbReference>
<dbReference type="Pfam" id="PF01287">
    <property type="entry name" value="eIF-5a"/>
    <property type="match status" value="1"/>
</dbReference>
<evidence type="ECO:0000256" key="11">
    <source>
        <dbReference type="ARBA" id="ARBA00022917"/>
    </source>
</evidence>
<dbReference type="GO" id="GO:0005737">
    <property type="term" value="C:cytoplasm"/>
    <property type="evidence" value="ECO:0007669"/>
    <property type="project" value="UniProtKB-SubCell"/>
</dbReference>
<dbReference type="SUPFAM" id="SSF54236">
    <property type="entry name" value="Ubiquitin-like"/>
    <property type="match status" value="1"/>
</dbReference>
<keyword evidence="12" id="KW-0689">Ribosomal protein</keyword>
<dbReference type="InterPro" id="IPR029071">
    <property type="entry name" value="Ubiquitin-like_domsf"/>
</dbReference>
<evidence type="ECO:0000256" key="17">
    <source>
        <dbReference type="ARBA" id="ARBA00045962"/>
    </source>
</evidence>
<dbReference type="PROSITE" id="PS50053">
    <property type="entry name" value="UBIQUITIN_2"/>
    <property type="match status" value="1"/>
</dbReference>
<feature type="domain" description="Ubiquitin-like" evidence="19">
    <location>
        <begin position="669"/>
        <end position="744"/>
    </location>
</feature>
<dbReference type="InterPro" id="IPR019956">
    <property type="entry name" value="Ubiquitin_dom"/>
</dbReference>
<evidence type="ECO:0000256" key="14">
    <source>
        <dbReference type="ARBA" id="ARBA00023242"/>
    </source>
</evidence>
<dbReference type="SUPFAM" id="SSF57829">
    <property type="entry name" value="Zn-binding ribosomal proteins"/>
    <property type="match status" value="1"/>
</dbReference>
<evidence type="ECO:0000256" key="6">
    <source>
        <dbReference type="ARBA" id="ARBA00010570"/>
    </source>
</evidence>
<dbReference type="InterPro" id="IPR014722">
    <property type="entry name" value="Rib_uL2_dom2"/>
</dbReference>
<dbReference type="InterPro" id="IPR011332">
    <property type="entry name" value="Ribosomal_zn-bd"/>
</dbReference>
<dbReference type="Proteomes" id="UP000544095">
    <property type="component" value="Unassembled WGS sequence"/>
</dbReference>
<evidence type="ECO:0000256" key="18">
    <source>
        <dbReference type="SAM" id="MobiDB-lite"/>
    </source>
</evidence>
<feature type="compositionally biased region" description="Polar residues" evidence="18">
    <location>
        <begin position="299"/>
        <end position="314"/>
    </location>
</feature>
<evidence type="ECO:0000256" key="1">
    <source>
        <dbReference type="ARBA" id="ARBA00002241"/>
    </source>
</evidence>
<dbReference type="SMART" id="SM01377">
    <property type="entry name" value="Ribosomal_L40e"/>
    <property type="match status" value="1"/>
</dbReference>
<dbReference type="Gene3D" id="4.10.1060.50">
    <property type="match status" value="1"/>
</dbReference>
<comment type="similarity">
    <text evidence="5">In the N-terminal section; belongs to the ubiquitin family.</text>
</comment>
<keyword evidence="8" id="KW-1017">Isopeptide bond</keyword>
<evidence type="ECO:0000256" key="10">
    <source>
        <dbReference type="ARBA" id="ARBA00022884"/>
    </source>
</evidence>
<evidence type="ECO:0000256" key="12">
    <source>
        <dbReference type="ARBA" id="ARBA00022980"/>
    </source>
</evidence>
<keyword evidence="15" id="KW-0687">Ribonucleoprotein</keyword>
<comment type="similarity">
    <text evidence="4">Belongs to the eIF-5A family.</text>
</comment>
<dbReference type="InterPro" id="IPR000626">
    <property type="entry name" value="Ubiquitin-like_dom"/>
</dbReference>
<dbReference type="GO" id="GO:0005634">
    <property type="term" value="C:nucleus"/>
    <property type="evidence" value="ECO:0007669"/>
    <property type="project" value="UniProtKB-SubCell"/>
</dbReference>
<evidence type="ECO:0000256" key="9">
    <source>
        <dbReference type="ARBA" id="ARBA00022768"/>
    </source>
</evidence>
<dbReference type="SMART" id="SM00213">
    <property type="entry name" value="UBQ"/>
    <property type="match status" value="1"/>
</dbReference>
<dbReference type="GO" id="GO:0003735">
    <property type="term" value="F:structural constituent of ribosome"/>
    <property type="evidence" value="ECO:0007669"/>
    <property type="project" value="InterPro"/>
</dbReference>
<accession>A0A8H5L0K5</accession>
<evidence type="ECO:0000313" key="20">
    <source>
        <dbReference type="EMBL" id="KAF5582116.1"/>
    </source>
</evidence>
<dbReference type="InterPro" id="IPR021752">
    <property type="entry name" value="TF_Rrn7_Zf"/>
</dbReference>
<dbReference type="CDD" id="cd04468">
    <property type="entry name" value="S1_eIF5A"/>
    <property type="match status" value="1"/>
</dbReference>
<dbReference type="InterPro" id="IPR038587">
    <property type="entry name" value="Ribosomal_eL40_sf"/>
</dbReference>
<dbReference type="GO" id="GO:0016567">
    <property type="term" value="P:protein ubiquitination"/>
    <property type="evidence" value="ECO:0007669"/>
    <property type="project" value="UniProtKB-ARBA"/>
</dbReference>
<evidence type="ECO:0000256" key="4">
    <source>
        <dbReference type="ARBA" id="ARBA00006016"/>
    </source>
</evidence>
<evidence type="ECO:0000256" key="13">
    <source>
        <dbReference type="ARBA" id="ARBA00023071"/>
    </source>
</evidence>
<dbReference type="Gene3D" id="2.40.50.140">
    <property type="entry name" value="Nucleic acid-binding proteins"/>
    <property type="match status" value="1"/>
</dbReference>
<dbReference type="FunFam" id="4.10.1060.50:FF:000001">
    <property type="entry name" value="ubiquitin-60S ribosomal protein L40"/>
    <property type="match status" value="1"/>
</dbReference>
<dbReference type="SUPFAM" id="SSF50249">
    <property type="entry name" value="Nucleic acid-binding proteins"/>
    <property type="match status" value="1"/>
</dbReference>
<keyword evidence="9" id="KW-0251">Elongation factor</keyword>
<dbReference type="InterPro" id="IPR048540">
    <property type="entry name" value="Rrn7_cyclin_N"/>
</dbReference>
<dbReference type="SMART" id="SM01376">
    <property type="entry name" value="eIF-5a"/>
    <property type="match status" value="1"/>
</dbReference>
<comment type="similarity">
    <text evidence="6">In the C-terminal section; belongs to the eukaryotic ribosomal protein eL40 family.</text>
</comment>
<sequence length="796" mass="89412">MAAPNDAEHEMTFDSADAGASLTYPMQCSALRKNGFVVIKNRPCKIVDMSTSKTGKHGHAKVHLVATDIFTGKKYEDLSPSTHNMDVPNVSRREYQLLDISDDGFLSLMTDDGDTKDDVPLPDNEVGQKITKLFKEEEKDTNVIVLTSMGEECAMEAKEAPNQVRIMDERRNLRKFPRGERCPECGARRWYLENGLRFCSNGHQVEGFIQFDIGDDVDAGQLGKKTKKDKEVKEKELRHLTGQAGKNLFLECLQLVLRQQLLWLVQSKGHREELETVVRDLWDLRIRGSGALLAEEETQQTGDGLATFSSQPTGTEKDDAPKTQGTRARSWNPEDNPHWPVPRMIETLALCYLGCLLLRIPTTIGELCAWANSRRMPYKRSYYDLPGEMQDRLPSAYTRALKLPLRSSLRGIDVHNAVLDLALSYHHNYGMASALKTLTPPVLTDCSSGNAHHSKKHTIDYPEILLMSAIVVAAKLCFPLGQHAPFLRAVSTEQSIKFDWTIWLKGAQELIKASQTPGMEPSFDQATADQVTSMTTEELDQYFAHIASTIDRKNDSEITRFFPSEKAPLPEAPARENTEQDNDHKMRKILGQAITVKGEEGPEQDGETLAEPSYEAFRSVEDLTETAQALYKAAGLSFLFELVRPTNIAQNEARLSNPHIVTSQKSVKMQIFVKTLTGKTITLEVESSDTIDNVKSKIQDKEGIPPDQQRLIFAGKQLEDGRTLSDYNIQKESTLHLVLRLRGGIIEPSLKALASKFNCDKMICRKCYARLPPRATNCRKRKCGHTNQLRPKKKLK</sequence>
<evidence type="ECO:0000259" key="19">
    <source>
        <dbReference type="PROSITE" id="PS50053"/>
    </source>
</evidence>
<dbReference type="GO" id="GO:0006452">
    <property type="term" value="P:translational frameshifting"/>
    <property type="evidence" value="ECO:0007669"/>
    <property type="project" value="UniProtKB-ARBA"/>
</dbReference>
<keyword evidence="13" id="KW-0385">Hypusine</keyword>
<evidence type="ECO:0000256" key="2">
    <source>
        <dbReference type="ARBA" id="ARBA00004123"/>
    </source>
</evidence>
<dbReference type="Pfam" id="PF11781">
    <property type="entry name" value="Zn_ribbon_RRN7"/>
    <property type="match status" value="1"/>
</dbReference>
<dbReference type="GO" id="GO:0003723">
    <property type="term" value="F:RNA binding"/>
    <property type="evidence" value="ECO:0007669"/>
    <property type="project" value="UniProtKB-KW"/>
</dbReference>
<comment type="caution">
    <text evidence="20">The sequence shown here is derived from an EMBL/GenBank/DDBJ whole genome shotgun (WGS) entry which is preliminary data.</text>
</comment>
<keyword evidence="21" id="KW-1185">Reference proteome</keyword>
<keyword evidence="14" id="KW-0539">Nucleus</keyword>
<dbReference type="FunFam" id="3.10.20.90:FF:000014">
    <property type="entry name" value="Ubiquitin-60S ribosomal L40 fusion"/>
    <property type="match status" value="1"/>
</dbReference>
<dbReference type="GO" id="GO:0045905">
    <property type="term" value="P:positive regulation of translational termination"/>
    <property type="evidence" value="ECO:0007669"/>
    <property type="project" value="InterPro"/>
</dbReference>
<dbReference type="AlphaFoldDB" id="A0A8H5L0K5"/>
<dbReference type="Gene3D" id="2.30.30.30">
    <property type="match status" value="1"/>
</dbReference>
<dbReference type="InterPro" id="IPR012340">
    <property type="entry name" value="NA-bd_OB-fold"/>
</dbReference>
<evidence type="ECO:0000313" key="21">
    <source>
        <dbReference type="Proteomes" id="UP000544095"/>
    </source>
</evidence>
<dbReference type="FunFam" id="2.40.50.140:FF:000034">
    <property type="entry name" value="Eukaryotic translation initiation factor 5A"/>
    <property type="match status" value="1"/>
</dbReference>
<comment type="function">
    <text evidence="17">Component of the ribosome, a large ribonucleoprotein complex responsible for the synthesis of proteins in the cell. The small ribosomal subunit (SSU) binds messenger RNAs (mRNAs) and translates the encoded message by selecting cognate aminoacyl-transfer RNA (tRNA) molecules. The large subunit (LSU) contains the ribosomal catalytic site termed the peptidyl transferase center (PTC), which catalyzes the formation of peptide bonds, thereby polymerizing the amino acids delivered by tRNAs into a polypeptide chain. The nascent polypeptides leave the ribosome through a tunnel in the LSU and interact with protein factors that function in enzymatic processing, targeting, and the membrane insertion of nascent chains at the exit of the ribosomal tunnel. eL40 is essential for translation of a subset of cellular transcripts, including stress response transcripts, such as DDR2.</text>
</comment>
<dbReference type="InterPro" id="IPR001975">
    <property type="entry name" value="Ribosomal_eL40_dom"/>
</dbReference>
<dbReference type="InterPro" id="IPR008991">
    <property type="entry name" value="Translation_prot_SH3-like_sf"/>
</dbReference>
<dbReference type="InterPro" id="IPR001884">
    <property type="entry name" value="IF5A-like"/>
</dbReference>
<dbReference type="GO" id="GO:0043022">
    <property type="term" value="F:ribosome binding"/>
    <property type="evidence" value="ECO:0007669"/>
    <property type="project" value="InterPro"/>
</dbReference>
<dbReference type="CDD" id="cd01803">
    <property type="entry name" value="Ubl_ubiquitin"/>
    <property type="match status" value="1"/>
</dbReference>